<dbReference type="InterPro" id="IPR036249">
    <property type="entry name" value="Thioredoxin-like_sf"/>
</dbReference>
<dbReference type="InterPro" id="IPR040079">
    <property type="entry name" value="Glutathione_S-Trfase"/>
</dbReference>
<dbReference type="InterPro" id="IPR036282">
    <property type="entry name" value="Glutathione-S-Trfase_C_sf"/>
</dbReference>
<dbReference type="InterPro" id="IPR016639">
    <property type="entry name" value="GST_Omega/GSH"/>
</dbReference>
<dbReference type="Gene3D" id="1.20.1050.10">
    <property type="match status" value="1"/>
</dbReference>
<dbReference type="PROSITE" id="PS50405">
    <property type="entry name" value="GST_CTER"/>
    <property type="match status" value="1"/>
</dbReference>
<dbReference type="PANTHER" id="PTHR32419:SF25">
    <property type="entry name" value="GLUTATHIONE S-TRANSFERASE (EUROFUNG)"/>
    <property type="match status" value="1"/>
</dbReference>
<dbReference type="InterPro" id="IPR047047">
    <property type="entry name" value="GST_Omega-like_C"/>
</dbReference>
<proteinExistence type="predicted"/>
<evidence type="ECO:0000256" key="2">
    <source>
        <dbReference type="PIRSR" id="PIRSR015753-2"/>
    </source>
</evidence>
<dbReference type="Pfam" id="PF13410">
    <property type="entry name" value="GST_C_2"/>
    <property type="match status" value="1"/>
</dbReference>
<dbReference type="GO" id="GO:0005737">
    <property type="term" value="C:cytoplasm"/>
    <property type="evidence" value="ECO:0007669"/>
    <property type="project" value="TreeGrafter"/>
</dbReference>
<reference evidence="5 6" key="1">
    <citation type="journal article" date="2016" name="Mol. Biol. Evol.">
        <title>Comparative Genomics of Early-Diverging Mushroom-Forming Fungi Provides Insights into the Origins of Lignocellulose Decay Capabilities.</title>
        <authorList>
            <person name="Nagy L.G."/>
            <person name="Riley R."/>
            <person name="Tritt A."/>
            <person name="Adam C."/>
            <person name="Daum C."/>
            <person name="Floudas D."/>
            <person name="Sun H."/>
            <person name="Yadav J.S."/>
            <person name="Pangilinan J."/>
            <person name="Larsson K.H."/>
            <person name="Matsuura K."/>
            <person name="Barry K."/>
            <person name="Labutti K."/>
            <person name="Kuo R."/>
            <person name="Ohm R.A."/>
            <person name="Bhattacharya S.S."/>
            <person name="Shirouzu T."/>
            <person name="Yoshinaga Y."/>
            <person name="Martin F.M."/>
            <person name="Grigoriev I.V."/>
            <person name="Hibbett D.S."/>
        </authorList>
    </citation>
    <scope>NUCLEOTIDE SEQUENCE [LARGE SCALE GENOMIC DNA]</scope>
    <source>
        <strain evidence="5 6">TUFC12733</strain>
    </source>
</reference>
<dbReference type="STRING" id="1330018.A0A167GXB7"/>
<dbReference type="AlphaFoldDB" id="A0A167GXB7"/>
<dbReference type="PIRSF" id="PIRSF015753">
    <property type="entry name" value="GST"/>
    <property type="match status" value="1"/>
</dbReference>
<dbReference type="SUPFAM" id="SSF52833">
    <property type="entry name" value="Thioredoxin-like"/>
    <property type="match status" value="1"/>
</dbReference>
<name>A0A167GXB7_CALVF</name>
<dbReference type="Gene3D" id="3.40.30.10">
    <property type="entry name" value="Glutaredoxin"/>
    <property type="match status" value="1"/>
</dbReference>
<evidence type="ECO:0000256" key="1">
    <source>
        <dbReference type="PIRSR" id="PIRSR015753-1"/>
    </source>
</evidence>
<accession>A0A167GXB7</accession>
<feature type="site" description="Lowers pKa of active site Cys" evidence="3">
    <location>
        <position position="256"/>
    </location>
</feature>
<evidence type="ECO:0000313" key="5">
    <source>
        <dbReference type="EMBL" id="KZO91007.1"/>
    </source>
</evidence>
<dbReference type="CDD" id="cd03190">
    <property type="entry name" value="GST_C_Omega_like"/>
    <property type="match status" value="1"/>
</dbReference>
<feature type="binding site" evidence="2">
    <location>
        <begin position="144"/>
        <end position="145"/>
    </location>
    <ligand>
        <name>glutathione</name>
        <dbReference type="ChEBI" id="CHEBI:57925"/>
    </ligand>
</feature>
<dbReference type="SFLD" id="SFLDG01206">
    <property type="entry name" value="Xi.1"/>
    <property type="match status" value="1"/>
</dbReference>
<dbReference type="Proteomes" id="UP000076738">
    <property type="component" value="Unassembled WGS sequence"/>
</dbReference>
<evidence type="ECO:0000259" key="4">
    <source>
        <dbReference type="PROSITE" id="PS50405"/>
    </source>
</evidence>
<feature type="active site" description="Proton donor/acceptor" evidence="1">
    <location>
        <position position="196"/>
    </location>
</feature>
<dbReference type="Pfam" id="PF13409">
    <property type="entry name" value="GST_N_2"/>
    <property type="match status" value="1"/>
</dbReference>
<dbReference type="PANTHER" id="PTHR32419">
    <property type="entry name" value="GLUTATHIONYL-HYDROQUINONE REDUCTASE"/>
    <property type="match status" value="1"/>
</dbReference>
<dbReference type="SUPFAM" id="SSF47616">
    <property type="entry name" value="GST C-terminal domain-like"/>
    <property type="match status" value="1"/>
</dbReference>
<evidence type="ECO:0000256" key="3">
    <source>
        <dbReference type="PIRSR" id="PIRSR015753-3"/>
    </source>
</evidence>
<keyword evidence="5" id="KW-0808">Transferase</keyword>
<feature type="active site" description="Nucleophile" evidence="1">
    <location>
        <position position="55"/>
    </location>
</feature>
<dbReference type="OrthoDB" id="2309723at2759"/>
<feature type="binding site" evidence="2">
    <location>
        <begin position="126"/>
        <end position="129"/>
    </location>
    <ligand>
        <name>glutathione</name>
        <dbReference type="ChEBI" id="CHEBI:57925"/>
    </ligand>
</feature>
<protein>
    <submittedName>
        <fullName evidence="5">Glutathione S-transferase</fullName>
    </submittedName>
</protein>
<dbReference type="GO" id="GO:0004364">
    <property type="term" value="F:glutathione transferase activity"/>
    <property type="evidence" value="ECO:0007669"/>
    <property type="project" value="InterPro"/>
</dbReference>
<feature type="domain" description="GST C-terminal" evidence="4">
    <location>
        <begin position="173"/>
        <end position="301"/>
    </location>
</feature>
<feature type="binding site" evidence="2">
    <location>
        <position position="89"/>
    </location>
    <ligand>
        <name>glutathione</name>
        <dbReference type="ChEBI" id="CHEBI:57925"/>
    </ligand>
</feature>
<feature type="site" description="Lowers pKa of active site Cys" evidence="3">
    <location>
        <position position="301"/>
    </location>
</feature>
<evidence type="ECO:0000313" key="6">
    <source>
        <dbReference type="Proteomes" id="UP000076738"/>
    </source>
</evidence>
<gene>
    <name evidence="5" type="ORF">CALVIDRAFT_489720</name>
</gene>
<sequence length="324" mass="36484">MTDTTKPTPTPSEFADADGHFRRPVSSFRSFVSAEPGAQFAPEAGRYHLYVSYGCPWAHRTLVVRALKGLEDVISLSVVSPHLSDDRKWPFKKLDSFPGATEDHILGKADMSEVYLSAEPNYTGRRFTVPVLYDTKLHTIVNNESSEIIRIFNRAFNALLPAGSAERALDLLPPDLEKEIDALNAWVYDTVNNGVYKTGFAGTQEAYEAALFPLFASLDRLEALLSSSSGPYLFGSRLTEADVRLYTTIVRFDVAYHGNFKCNLRSIRHDYPHLNKWLRNLYWNNKAFGGTTRFDHIKGGYYWMKNLNPSRIVPVGPVPDVEPL</sequence>
<dbReference type="InterPro" id="IPR010987">
    <property type="entry name" value="Glutathione-S-Trfase_C-like"/>
</dbReference>
<dbReference type="SFLD" id="SFLDG01148">
    <property type="entry name" value="Xi_(cytGST)"/>
    <property type="match status" value="1"/>
</dbReference>
<dbReference type="EMBL" id="KV417330">
    <property type="protein sequence ID" value="KZO91007.1"/>
    <property type="molecule type" value="Genomic_DNA"/>
</dbReference>
<dbReference type="InterPro" id="IPR004045">
    <property type="entry name" value="Glutathione_S-Trfase_N"/>
</dbReference>
<keyword evidence="6" id="KW-1185">Reference proteome</keyword>
<organism evidence="5 6">
    <name type="scientific">Calocera viscosa (strain TUFC12733)</name>
    <dbReference type="NCBI Taxonomy" id="1330018"/>
    <lineage>
        <taxon>Eukaryota</taxon>
        <taxon>Fungi</taxon>
        <taxon>Dikarya</taxon>
        <taxon>Basidiomycota</taxon>
        <taxon>Agaricomycotina</taxon>
        <taxon>Dacrymycetes</taxon>
        <taxon>Dacrymycetales</taxon>
        <taxon>Dacrymycetaceae</taxon>
        <taxon>Calocera</taxon>
    </lineage>
</organism>
<dbReference type="SFLD" id="SFLDS00019">
    <property type="entry name" value="Glutathione_Transferase_(cytos"/>
    <property type="match status" value="1"/>
</dbReference>